<dbReference type="Pfam" id="PF17195">
    <property type="entry name" value="DUF5132"/>
    <property type="match status" value="1"/>
</dbReference>
<dbReference type="EMBL" id="CP012109">
    <property type="protein sequence ID" value="AKQ64433.1"/>
    <property type="molecule type" value="Genomic_DNA"/>
</dbReference>
<protein>
    <submittedName>
        <fullName evidence="2">Uncharacterized protein</fullName>
    </submittedName>
</protein>
<sequence>MGARLDREALRKQLQPLAESALKNGKAVGAELRRQAARFVEDLEDLVAEVMAEQGTGSTHPAPKKEGSSPDSSSTA</sequence>
<dbReference type="STRING" id="1297742.A176_001345"/>
<dbReference type="PATRIC" id="fig|1297742.4.peg.1361"/>
<reference evidence="2 3" key="1">
    <citation type="journal article" date="2016" name="PLoS ONE">
        <title>Complete Genome Sequence and Comparative Genomics of a Novel Myxobacterium Myxococcus hansupus.</title>
        <authorList>
            <person name="Sharma G."/>
            <person name="Narwani T."/>
            <person name="Subramanian S."/>
        </authorList>
    </citation>
    <scope>NUCLEOTIDE SEQUENCE [LARGE SCALE GENOMIC DNA]</scope>
    <source>
        <strain evidence="3">mixupus</strain>
    </source>
</reference>
<dbReference type="KEGG" id="mym:A176_001345"/>
<proteinExistence type="predicted"/>
<dbReference type="AlphaFoldDB" id="A0A0H4WS83"/>
<evidence type="ECO:0000313" key="3">
    <source>
        <dbReference type="Proteomes" id="UP000009026"/>
    </source>
</evidence>
<name>A0A0H4WS83_9BACT</name>
<accession>A0A0H4WS83</accession>
<feature type="region of interest" description="Disordered" evidence="1">
    <location>
        <begin position="50"/>
        <end position="76"/>
    </location>
</feature>
<evidence type="ECO:0000313" key="2">
    <source>
        <dbReference type="EMBL" id="AKQ64433.1"/>
    </source>
</evidence>
<gene>
    <name evidence="2" type="ORF">A176_001345</name>
</gene>
<evidence type="ECO:0000256" key="1">
    <source>
        <dbReference type="SAM" id="MobiDB-lite"/>
    </source>
</evidence>
<dbReference type="InterPro" id="IPR033456">
    <property type="entry name" value="DUF5132"/>
</dbReference>
<organism evidence="2 3">
    <name type="scientific">Pseudomyxococcus hansupus</name>
    <dbReference type="NCBI Taxonomy" id="1297742"/>
    <lineage>
        <taxon>Bacteria</taxon>
        <taxon>Pseudomonadati</taxon>
        <taxon>Myxococcota</taxon>
        <taxon>Myxococcia</taxon>
        <taxon>Myxococcales</taxon>
        <taxon>Cystobacterineae</taxon>
        <taxon>Myxococcaceae</taxon>
        <taxon>Pseudomyxococcus</taxon>
    </lineage>
</organism>
<keyword evidence="3" id="KW-1185">Reference proteome</keyword>
<dbReference type="Proteomes" id="UP000009026">
    <property type="component" value="Chromosome"/>
</dbReference>